<reference evidence="2" key="1">
    <citation type="journal article" date="2014" name="Front. Microbiol.">
        <title>High frequency of phylogenetically diverse reductive dehalogenase-homologous genes in deep subseafloor sedimentary metagenomes.</title>
        <authorList>
            <person name="Kawai M."/>
            <person name="Futagami T."/>
            <person name="Toyoda A."/>
            <person name="Takaki Y."/>
            <person name="Nishi S."/>
            <person name="Hori S."/>
            <person name="Arai W."/>
            <person name="Tsubouchi T."/>
            <person name="Morono Y."/>
            <person name="Uchiyama I."/>
            <person name="Ito T."/>
            <person name="Fujiyama A."/>
            <person name="Inagaki F."/>
            <person name="Takami H."/>
        </authorList>
    </citation>
    <scope>NUCLEOTIDE SEQUENCE</scope>
    <source>
        <strain evidence="2">Expedition CK06-06</strain>
    </source>
</reference>
<feature type="compositionally biased region" description="Basic and acidic residues" evidence="1">
    <location>
        <begin position="96"/>
        <end position="106"/>
    </location>
</feature>
<protein>
    <submittedName>
        <fullName evidence="2">Uncharacterized protein</fullName>
    </submittedName>
</protein>
<gene>
    <name evidence="2" type="ORF">S12H4_03919</name>
</gene>
<evidence type="ECO:0000313" key="2">
    <source>
        <dbReference type="EMBL" id="GAI72335.1"/>
    </source>
</evidence>
<dbReference type="EMBL" id="BARW01001153">
    <property type="protein sequence ID" value="GAI72335.1"/>
    <property type="molecule type" value="Genomic_DNA"/>
</dbReference>
<sequence length="118" mass="13205">MKQKVDTTCPECQKLFQTVVDVPDAPTLDQIHSTLNEALKGKQGISSDEVKQLLQEQLSPLKPKEGDHRHKTADELFDCPECSDWIAKTSQKHKVSPIEEGVKEPTYEFGGLSPKESE</sequence>
<feature type="region of interest" description="Disordered" evidence="1">
    <location>
        <begin position="93"/>
        <end position="118"/>
    </location>
</feature>
<name>X1SA71_9ZZZZ</name>
<proteinExistence type="predicted"/>
<dbReference type="AlphaFoldDB" id="X1SA71"/>
<accession>X1SA71</accession>
<organism evidence="2">
    <name type="scientific">marine sediment metagenome</name>
    <dbReference type="NCBI Taxonomy" id="412755"/>
    <lineage>
        <taxon>unclassified sequences</taxon>
        <taxon>metagenomes</taxon>
        <taxon>ecological metagenomes</taxon>
    </lineage>
</organism>
<evidence type="ECO:0000256" key="1">
    <source>
        <dbReference type="SAM" id="MobiDB-lite"/>
    </source>
</evidence>
<comment type="caution">
    <text evidence="2">The sequence shown here is derived from an EMBL/GenBank/DDBJ whole genome shotgun (WGS) entry which is preliminary data.</text>
</comment>